<reference evidence="7 8" key="1">
    <citation type="submission" date="2018-06" db="EMBL/GenBank/DDBJ databases">
        <title>Mucibacter soli gen. nov., sp. nov., a new member of the family Chitinophagaceae producing mucin.</title>
        <authorList>
            <person name="Kim M.-K."/>
            <person name="Park S."/>
            <person name="Kim T.-S."/>
            <person name="Joung Y."/>
            <person name="Han J.-H."/>
            <person name="Kim S.B."/>
        </authorList>
    </citation>
    <scope>NUCLEOTIDE SEQUENCE [LARGE SCALE GENOMIC DNA]</scope>
    <source>
        <strain evidence="7 8">R1-15</strain>
    </source>
</reference>
<dbReference type="OrthoDB" id="771485at2"/>
<dbReference type="Pfam" id="PF04138">
    <property type="entry name" value="GtrA_DPMS_TM"/>
    <property type="match status" value="1"/>
</dbReference>
<keyword evidence="4 5" id="KW-0472">Membrane</keyword>
<feature type="transmembrane region" description="Helical" evidence="5">
    <location>
        <begin position="100"/>
        <end position="122"/>
    </location>
</feature>
<feature type="transmembrane region" description="Helical" evidence="5">
    <location>
        <begin position="24"/>
        <end position="46"/>
    </location>
</feature>
<sequence length="181" mass="20962">MRNIVLSIIDFFHKPFAKWIDTTTFRYLACGGSNQVLYIFLYWLSYNFLLAKHDVHFPFLTVTAPIAAYIIAFTVSFPIGFTLSRHIVFPESNLHGRVQFFRYVLLTGMCILLTYLFLKFFVEWCHFYPTPSSALTSAIIAIFSFVSQKHFTFKVKEHSVSIIEVDEEGVIIEPVEVPVQN</sequence>
<proteinExistence type="predicted"/>
<feature type="transmembrane region" description="Helical" evidence="5">
    <location>
        <begin position="128"/>
        <end position="146"/>
    </location>
</feature>
<dbReference type="Proteomes" id="UP000248745">
    <property type="component" value="Unassembled WGS sequence"/>
</dbReference>
<evidence type="ECO:0000256" key="1">
    <source>
        <dbReference type="ARBA" id="ARBA00004141"/>
    </source>
</evidence>
<evidence type="ECO:0000313" key="7">
    <source>
        <dbReference type="EMBL" id="PZF73992.1"/>
    </source>
</evidence>
<evidence type="ECO:0000256" key="5">
    <source>
        <dbReference type="SAM" id="Phobius"/>
    </source>
</evidence>
<keyword evidence="2 5" id="KW-0812">Transmembrane</keyword>
<dbReference type="AlphaFoldDB" id="A0A2W2AK97"/>
<feature type="transmembrane region" description="Helical" evidence="5">
    <location>
        <begin position="66"/>
        <end position="88"/>
    </location>
</feature>
<dbReference type="GO" id="GO:0016020">
    <property type="term" value="C:membrane"/>
    <property type="evidence" value="ECO:0007669"/>
    <property type="project" value="UniProtKB-SubCell"/>
</dbReference>
<evidence type="ECO:0000313" key="8">
    <source>
        <dbReference type="Proteomes" id="UP000248745"/>
    </source>
</evidence>
<evidence type="ECO:0000256" key="4">
    <source>
        <dbReference type="ARBA" id="ARBA00023136"/>
    </source>
</evidence>
<keyword evidence="3 5" id="KW-1133">Transmembrane helix</keyword>
<dbReference type="InterPro" id="IPR007267">
    <property type="entry name" value="GtrA_DPMS_TM"/>
</dbReference>
<name>A0A2W2AK97_9BACT</name>
<protein>
    <submittedName>
        <fullName evidence="7">GtrA family protein</fullName>
    </submittedName>
</protein>
<accession>A0A2W2AK97</accession>
<comment type="subcellular location">
    <subcellularLocation>
        <location evidence="1">Membrane</location>
        <topology evidence="1">Multi-pass membrane protein</topology>
    </subcellularLocation>
</comment>
<organism evidence="7 8">
    <name type="scientific">Taibaiella soli</name>
    <dbReference type="NCBI Taxonomy" id="1649169"/>
    <lineage>
        <taxon>Bacteria</taxon>
        <taxon>Pseudomonadati</taxon>
        <taxon>Bacteroidota</taxon>
        <taxon>Chitinophagia</taxon>
        <taxon>Chitinophagales</taxon>
        <taxon>Chitinophagaceae</taxon>
        <taxon>Taibaiella</taxon>
    </lineage>
</organism>
<evidence type="ECO:0000256" key="2">
    <source>
        <dbReference type="ARBA" id="ARBA00022692"/>
    </source>
</evidence>
<gene>
    <name evidence="7" type="ORF">DN068_06375</name>
</gene>
<feature type="domain" description="GtrA/DPMS transmembrane" evidence="6">
    <location>
        <begin position="26"/>
        <end position="153"/>
    </location>
</feature>
<dbReference type="GO" id="GO:0000271">
    <property type="term" value="P:polysaccharide biosynthetic process"/>
    <property type="evidence" value="ECO:0007669"/>
    <property type="project" value="InterPro"/>
</dbReference>
<dbReference type="EMBL" id="QKTW01000009">
    <property type="protein sequence ID" value="PZF73992.1"/>
    <property type="molecule type" value="Genomic_DNA"/>
</dbReference>
<evidence type="ECO:0000259" key="6">
    <source>
        <dbReference type="Pfam" id="PF04138"/>
    </source>
</evidence>
<comment type="caution">
    <text evidence="7">The sequence shown here is derived from an EMBL/GenBank/DDBJ whole genome shotgun (WGS) entry which is preliminary data.</text>
</comment>
<evidence type="ECO:0000256" key="3">
    <source>
        <dbReference type="ARBA" id="ARBA00022989"/>
    </source>
</evidence>
<keyword evidence="8" id="KW-1185">Reference proteome</keyword>